<protein>
    <submittedName>
        <fullName evidence="1">Uncharacterized protein</fullName>
    </submittedName>
</protein>
<evidence type="ECO:0000313" key="2">
    <source>
        <dbReference type="Proteomes" id="UP000177583"/>
    </source>
</evidence>
<organism evidence="1 2">
    <name type="scientific">Candidatus Lambdaproteobacteria bacterium RIFOXYD2_FULL_56_26</name>
    <dbReference type="NCBI Taxonomy" id="1817773"/>
    <lineage>
        <taxon>Bacteria</taxon>
        <taxon>Pseudomonadati</taxon>
        <taxon>Pseudomonadota</taxon>
        <taxon>Candidatus Lambdaproteobacteria</taxon>
    </lineage>
</organism>
<accession>A0A1F6H2Y2</accession>
<name>A0A1F6H2Y2_9PROT</name>
<dbReference type="Proteomes" id="UP000177583">
    <property type="component" value="Unassembled WGS sequence"/>
</dbReference>
<dbReference type="EMBL" id="MFNF01000001">
    <property type="protein sequence ID" value="OGH04654.1"/>
    <property type="molecule type" value="Genomic_DNA"/>
</dbReference>
<proteinExistence type="predicted"/>
<sequence>MSGYAEIGFTGIFAESRRFRNEFSARIPSGLVGRFFRLVFGIYRHPCQSVRPRAATFDSAGVTPGF</sequence>
<dbReference type="AlphaFoldDB" id="A0A1F6H2Y2"/>
<evidence type="ECO:0000313" key="1">
    <source>
        <dbReference type="EMBL" id="OGH04654.1"/>
    </source>
</evidence>
<comment type="caution">
    <text evidence="1">The sequence shown here is derived from an EMBL/GenBank/DDBJ whole genome shotgun (WGS) entry which is preliminary data.</text>
</comment>
<gene>
    <name evidence="1" type="ORF">A2557_06600</name>
</gene>
<reference evidence="1 2" key="1">
    <citation type="journal article" date="2016" name="Nat. Commun.">
        <title>Thousands of microbial genomes shed light on interconnected biogeochemical processes in an aquifer system.</title>
        <authorList>
            <person name="Anantharaman K."/>
            <person name="Brown C.T."/>
            <person name="Hug L.A."/>
            <person name="Sharon I."/>
            <person name="Castelle C.J."/>
            <person name="Probst A.J."/>
            <person name="Thomas B.C."/>
            <person name="Singh A."/>
            <person name="Wilkins M.J."/>
            <person name="Karaoz U."/>
            <person name="Brodie E.L."/>
            <person name="Williams K.H."/>
            <person name="Hubbard S.S."/>
            <person name="Banfield J.F."/>
        </authorList>
    </citation>
    <scope>NUCLEOTIDE SEQUENCE [LARGE SCALE GENOMIC DNA]</scope>
</reference>